<dbReference type="FunFam" id="3.20.20.70:FF:000030">
    <property type="entry name" value="Nicotinate-nucleotide pyrophosphorylase, carboxylating"/>
    <property type="match status" value="1"/>
</dbReference>
<dbReference type="SUPFAM" id="SSF51690">
    <property type="entry name" value="Nicotinate/Quinolinate PRTase C-terminal domain-like"/>
    <property type="match status" value="1"/>
</dbReference>
<name>A0A4V2F491_9BURK</name>
<evidence type="ECO:0000256" key="12">
    <source>
        <dbReference type="PIRNR" id="PIRNR006250"/>
    </source>
</evidence>
<evidence type="ECO:0000256" key="5">
    <source>
        <dbReference type="ARBA" id="ARBA00011944"/>
    </source>
</evidence>
<dbReference type="FunFam" id="3.90.1170.20:FF:000001">
    <property type="entry name" value="Nicotinate-nucleotide diphosphorylase (Carboxylating)"/>
    <property type="match status" value="1"/>
</dbReference>
<protein>
    <recommendedName>
        <fullName evidence="11">Probable nicotinate-nucleotide pyrophosphorylase [carboxylating]</fullName>
        <ecNumber evidence="5">2.4.2.19</ecNumber>
    </recommendedName>
    <alternativeName>
        <fullName evidence="9">Quinolinate phosphoribosyltransferase [decarboxylating]</fullName>
    </alternativeName>
</protein>
<evidence type="ECO:0000256" key="4">
    <source>
        <dbReference type="ARBA" id="ARBA00011218"/>
    </source>
</evidence>
<evidence type="ECO:0000256" key="9">
    <source>
        <dbReference type="ARBA" id="ARBA00033102"/>
    </source>
</evidence>
<feature type="domain" description="Quinolinate phosphoribosyl transferase C-terminal" evidence="13">
    <location>
        <begin position="131"/>
        <end position="296"/>
    </location>
</feature>
<comment type="function">
    <text evidence="1">Involved in the catabolism of quinolinic acid (QA).</text>
</comment>
<proteinExistence type="inferred from homology"/>
<feature type="domain" description="Quinolinate phosphoribosyl transferase N-terminal" evidence="14">
    <location>
        <begin position="44"/>
        <end position="129"/>
    </location>
</feature>
<dbReference type="GO" id="GO:0004514">
    <property type="term" value="F:nicotinate-nucleotide diphosphorylase (carboxylating) activity"/>
    <property type="evidence" value="ECO:0007669"/>
    <property type="project" value="UniProtKB-EC"/>
</dbReference>
<dbReference type="AlphaFoldDB" id="A0A4V2F491"/>
<dbReference type="OrthoDB" id="9782546at2"/>
<dbReference type="CDD" id="cd01572">
    <property type="entry name" value="QPRTase"/>
    <property type="match status" value="1"/>
</dbReference>
<dbReference type="InterPro" id="IPR002638">
    <property type="entry name" value="Quinolinate_PRibosylTrfase_C"/>
</dbReference>
<dbReference type="PIRSF" id="PIRSF006250">
    <property type="entry name" value="NadC_ModD"/>
    <property type="match status" value="1"/>
</dbReference>
<evidence type="ECO:0000313" key="15">
    <source>
        <dbReference type="EMBL" id="RZS86787.1"/>
    </source>
</evidence>
<dbReference type="InterPro" id="IPR027277">
    <property type="entry name" value="NadC/ModD"/>
</dbReference>
<dbReference type="Gene3D" id="3.20.20.70">
    <property type="entry name" value="Aldolase class I"/>
    <property type="match status" value="1"/>
</dbReference>
<evidence type="ECO:0000256" key="3">
    <source>
        <dbReference type="ARBA" id="ARBA00009400"/>
    </source>
</evidence>
<evidence type="ECO:0000256" key="6">
    <source>
        <dbReference type="ARBA" id="ARBA00022642"/>
    </source>
</evidence>
<accession>A0A4V2F491</accession>
<dbReference type="GO" id="GO:0005737">
    <property type="term" value="C:cytoplasm"/>
    <property type="evidence" value="ECO:0007669"/>
    <property type="project" value="TreeGrafter"/>
</dbReference>
<dbReference type="EMBL" id="SGXC01000001">
    <property type="protein sequence ID" value="RZS86787.1"/>
    <property type="molecule type" value="Genomic_DNA"/>
</dbReference>
<keyword evidence="8 12" id="KW-0808">Transferase</keyword>
<evidence type="ECO:0000259" key="13">
    <source>
        <dbReference type="Pfam" id="PF01729"/>
    </source>
</evidence>
<evidence type="ECO:0000259" key="14">
    <source>
        <dbReference type="Pfam" id="PF02749"/>
    </source>
</evidence>
<dbReference type="EC" id="2.4.2.19" evidence="5"/>
<dbReference type="InterPro" id="IPR013785">
    <property type="entry name" value="Aldolase_TIM"/>
</dbReference>
<dbReference type="InterPro" id="IPR004393">
    <property type="entry name" value="NadC"/>
</dbReference>
<dbReference type="Pfam" id="PF02749">
    <property type="entry name" value="QRPTase_N"/>
    <property type="match status" value="1"/>
</dbReference>
<dbReference type="SUPFAM" id="SSF54675">
    <property type="entry name" value="Nicotinate/Quinolinate PRTase N-terminal domain-like"/>
    <property type="match status" value="1"/>
</dbReference>
<evidence type="ECO:0000256" key="8">
    <source>
        <dbReference type="ARBA" id="ARBA00022679"/>
    </source>
</evidence>
<evidence type="ECO:0000256" key="1">
    <source>
        <dbReference type="ARBA" id="ARBA00003237"/>
    </source>
</evidence>
<comment type="subunit">
    <text evidence="4">Hexamer formed by 3 homodimers.</text>
</comment>
<dbReference type="PANTHER" id="PTHR32179">
    <property type="entry name" value="NICOTINATE-NUCLEOTIDE PYROPHOSPHORYLASE [CARBOXYLATING]"/>
    <property type="match status" value="1"/>
</dbReference>
<organism evidence="15 16">
    <name type="scientific">Pigmentiphaga kullae</name>
    <dbReference type="NCBI Taxonomy" id="151784"/>
    <lineage>
        <taxon>Bacteria</taxon>
        <taxon>Pseudomonadati</taxon>
        <taxon>Pseudomonadota</taxon>
        <taxon>Betaproteobacteria</taxon>
        <taxon>Burkholderiales</taxon>
        <taxon>Alcaligenaceae</taxon>
        <taxon>Pigmentiphaga</taxon>
    </lineage>
</organism>
<keyword evidence="7 12" id="KW-0328">Glycosyltransferase</keyword>
<evidence type="ECO:0000256" key="2">
    <source>
        <dbReference type="ARBA" id="ARBA00004893"/>
    </source>
</evidence>
<dbReference type="NCBIfam" id="TIGR00078">
    <property type="entry name" value="nadC"/>
    <property type="match status" value="1"/>
</dbReference>
<dbReference type="InterPro" id="IPR037128">
    <property type="entry name" value="Quinolinate_PRibosylTase_N_sf"/>
</dbReference>
<comment type="caution">
    <text evidence="15">The sequence shown here is derived from an EMBL/GenBank/DDBJ whole genome shotgun (WGS) entry which is preliminary data.</text>
</comment>
<dbReference type="GO" id="GO:0034213">
    <property type="term" value="P:quinolinate catabolic process"/>
    <property type="evidence" value="ECO:0007669"/>
    <property type="project" value="TreeGrafter"/>
</dbReference>
<dbReference type="Gene3D" id="3.90.1170.20">
    <property type="entry name" value="Quinolinate phosphoribosyl transferase, N-terminal domain"/>
    <property type="match status" value="1"/>
</dbReference>
<dbReference type="Pfam" id="PF01729">
    <property type="entry name" value="QRPTase_C"/>
    <property type="match status" value="1"/>
</dbReference>
<dbReference type="InterPro" id="IPR036068">
    <property type="entry name" value="Nicotinate_pribotase-like_C"/>
</dbReference>
<evidence type="ECO:0000256" key="7">
    <source>
        <dbReference type="ARBA" id="ARBA00022676"/>
    </source>
</evidence>
<keyword evidence="6" id="KW-0662">Pyridine nucleotide biosynthesis</keyword>
<comment type="similarity">
    <text evidence="3 12">Belongs to the NadC/ModD family.</text>
</comment>
<comment type="catalytic activity">
    <reaction evidence="10">
        <text>nicotinate beta-D-ribonucleotide + CO2 + diphosphate = quinolinate + 5-phospho-alpha-D-ribose 1-diphosphate + 2 H(+)</text>
        <dbReference type="Rhea" id="RHEA:12733"/>
        <dbReference type="ChEBI" id="CHEBI:15378"/>
        <dbReference type="ChEBI" id="CHEBI:16526"/>
        <dbReference type="ChEBI" id="CHEBI:29959"/>
        <dbReference type="ChEBI" id="CHEBI:33019"/>
        <dbReference type="ChEBI" id="CHEBI:57502"/>
        <dbReference type="ChEBI" id="CHEBI:58017"/>
        <dbReference type="EC" id="2.4.2.19"/>
    </reaction>
</comment>
<evidence type="ECO:0000256" key="10">
    <source>
        <dbReference type="ARBA" id="ARBA00047445"/>
    </source>
</evidence>
<dbReference type="UniPathway" id="UPA00253">
    <property type="reaction ID" value="UER00331"/>
</dbReference>
<reference evidence="15 16" key="1">
    <citation type="submission" date="2019-02" db="EMBL/GenBank/DDBJ databases">
        <title>Genomic Encyclopedia of Type Strains, Phase IV (KMG-IV): sequencing the most valuable type-strain genomes for metagenomic binning, comparative biology and taxonomic classification.</title>
        <authorList>
            <person name="Goeker M."/>
        </authorList>
    </citation>
    <scope>NUCLEOTIDE SEQUENCE [LARGE SCALE GENOMIC DNA]</scope>
    <source>
        <strain evidence="15 16">K24</strain>
    </source>
</reference>
<comment type="pathway">
    <text evidence="2">Cofactor biosynthesis; NAD(+) biosynthesis; nicotinate D-ribonucleotide from quinolinate: step 1/1.</text>
</comment>
<dbReference type="Proteomes" id="UP000292445">
    <property type="component" value="Unassembled WGS sequence"/>
</dbReference>
<sequence length="300" mass="31668">MSIYKSGAHGRGAQEAWDVAPLPSVMIEPLVRATLLEDLGRAGDLTTNAIVPAGHRGRTAMVARQPGVVAGTDVARLAFGLIDPDIRVDVRKPDGSRIQPGDVIAVVEGNSRAMLTAERTALNFMCHMSGIASATASVVDAIGDARSRVVCTRKTMPGMRIVQKYAVRVGGGSNHRFGLDDAVLIKDNHVAIAGSVAEAVRRARAGVGHLVMIELEVDTLEQLDEALELKVDAILLDNMSVETMTEAVRRVDGRAVTEASGRITPQTAPAVARTGVDLISIGWLTHSVGVLDIGLDHTPA</sequence>
<keyword evidence="16" id="KW-1185">Reference proteome</keyword>
<evidence type="ECO:0000256" key="11">
    <source>
        <dbReference type="ARBA" id="ARBA00069173"/>
    </source>
</evidence>
<dbReference type="GO" id="GO:0009435">
    <property type="term" value="P:NAD+ biosynthetic process"/>
    <property type="evidence" value="ECO:0007669"/>
    <property type="project" value="UniProtKB-UniPathway"/>
</dbReference>
<dbReference type="PANTHER" id="PTHR32179:SF3">
    <property type="entry name" value="NICOTINATE-NUCLEOTIDE PYROPHOSPHORYLASE [CARBOXYLATING]"/>
    <property type="match status" value="1"/>
</dbReference>
<gene>
    <name evidence="15" type="ORF">EV675_2836</name>
</gene>
<dbReference type="RefSeq" id="WP_130357849.1">
    <property type="nucleotide sequence ID" value="NZ_SGXC01000001.1"/>
</dbReference>
<evidence type="ECO:0000313" key="16">
    <source>
        <dbReference type="Proteomes" id="UP000292445"/>
    </source>
</evidence>
<dbReference type="InterPro" id="IPR022412">
    <property type="entry name" value="Quinolinate_PRibosylTrfase_N"/>
</dbReference>